<dbReference type="PANTHER" id="PTHR16311:SF3">
    <property type="entry name" value="THROMBOSPONDIN TYPE-1 DOMAIN-CONTAINING PROTEIN 1"/>
    <property type="match status" value="1"/>
</dbReference>
<dbReference type="Pfam" id="PF00090">
    <property type="entry name" value="TSP_1"/>
    <property type="match status" value="5"/>
</dbReference>
<organism evidence="3 4">
    <name type="scientific">Priapulus caudatus</name>
    <name type="common">Priapulid worm</name>
    <dbReference type="NCBI Taxonomy" id="37621"/>
    <lineage>
        <taxon>Eukaryota</taxon>
        <taxon>Metazoa</taxon>
        <taxon>Ecdysozoa</taxon>
        <taxon>Scalidophora</taxon>
        <taxon>Priapulida</taxon>
        <taxon>Priapulimorpha</taxon>
        <taxon>Priapulimorphida</taxon>
        <taxon>Priapulidae</taxon>
        <taxon>Priapulus</taxon>
    </lineage>
</organism>
<dbReference type="Gene3D" id="2.60.120.200">
    <property type="match status" value="1"/>
</dbReference>
<proteinExistence type="predicted"/>
<evidence type="ECO:0000313" key="3">
    <source>
        <dbReference type="Proteomes" id="UP000695022"/>
    </source>
</evidence>
<dbReference type="GeneID" id="106814045"/>
<dbReference type="PROSITE" id="PS50092">
    <property type="entry name" value="TSP1"/>
    <property type="match status" value="5"/>
</dbReference>
<keyword evidence="1" id="KW-1133">Transmembrane helix</keyword>
<name>A0ABM1ENM2_PRICU</name>
<dbReference type="SUPFAM" id="SSF49899">
    <property type="entry name" value="Concanavalin A-like lectins/glucanases"/>
    <property type="match status" value="2"/>
</dbReference>
<sequence>MRLTSLYVCTTCNCPVAAFMTDWSSWSACSATCGTYGHQVAHRRCFGADSCKVGERSLKDLTQQRPCFLGACPVANRWVGWSEWSACSASCNGGIRSRHASRCVTTQSCQGSNRQYAECSPQQCTVDGQWTDWSSWSNCTADCGEGRAVRSRQCADPSPAHWGRPCEGPHYESTHCLQKNGCEGVDGQWTDWSSWSNCTADCGEGRAVRSRQCADPTPAHWGQPFAGGWSGWMEWSKCSASCDSGHHYRERTCTEPSPVGGAPCPGFGSEVATCFIAPCPDMVRQSTYLAGDSVITYLPADKPTRILQLFIKFKPLGNTGVLVHRWHSVLLTIAGQAAIVRLNDLQGFVMNFTGIIPDDVDYDQPMMIGSKGEPEVTKSDHPGFKGFISALHVNFEAYTLQHTEHWQGHGSPEYGIDIQTDNSDPEAFLPRFTGRSYAVLAVPESVRQLRLKLTLKLDTSGSQLLLFSRGREPGSFVSLTVHAEKLRLCINTGVKESCVSSDTIAVDTWYVVDVVVTGDTAELVTQSAARTEGYDITAAGPHFSPDSQLLVGGGNAADWSLVVMATEVAAGLTGVVRTVGVNGVRHEFTDETLYSRDGVMLSTRASLADRYDEVYTHKSTMVTLTCSHSLHGKLTNDTGEPVAGSDSSTGQTSGSVTEGLRLVWFKDDQELALSDNIKLEEKTVEGRLVSRLSLLPTMDTHSEEGPYVCEARRDGYTRVIHAYGVAFHTNLIGLKEELELAEIVVAVVAIALFCLTAIATTVSVVFGIQRAHESSVVTI</sequence>
<dbReference type="SUPFAM" id="SSF82895">
    <property type="entry name" value="TSP-1 type 1 repeat"/>
    <property type="match status" value="5"/>
</dbReference>
<feature type="domain" description="Laminin G" evidence="2">
    <location>
        <begin position="449"/>
        <end position="584"/>
    </location>
</feature>
<protein>
    <submittedName>
        <fullName evidence="4">Uncharacterized protein LOC106814045</fullName>
    </submittedName>
</protein>
<evidence type="ECO:0000259" key="2">
    <source>
        <dbReference type="SMART" id="SM00282"/>
    </source>
</evidence>
<evidence type="ECO:0000313" key="4">
    <source>
        <dbReference type="RefSeq" id="XP_014673793.1"/>
    </source>
</evidence>
<dbReference type="SMART" id="SM00209">
    <property type="entry name" value="TSP1"/>
    <property type="match status" value="5"/>
</dbReference>
<evidence type="ECO:0000256" key="1">
    <source>
        <dbReference type="SAM" id="Phobius"/>
    </source>
</evidence>
<keyword evidence="1" id="KW-0812">Transmembrane</keyword>
<dbReference type="SMART" id="SM00282">
    <property type="entry name" value="LamG"/>
    <property type="match status" value="1"/>
</dbReference>
<keyword evidence="3" id="KW-1185">Reference proteome</keyword>
<dbReference type="Proteomes" id="UP000695022">
    <property type="component" value="Unplaced"/>
</dbReference>
<dbReference type="Pfam" id="PF02210">
    <property type="entry name" value="Laminin_G_2"/>
    <property type="match status" value="1"/>
</dbReference>
<dbReference type="InterPro" id="IPR036383">
    <property type="entry name" value="TSP1_rpt_sf"/>
</dbReference>
<dbReference type="InterPro" id="IPR001791">
    <property type="entry name" value="Laminin_G"/>
</dbReference>
<feature type="transmembrane region" description="Helical" evidence="1">
    <location>
        <begin position="743"/>
        <end position="768"/>
    </location>
</feature>
<dbReference type="InterPro" id="IPR000884">
    <property type="entry name" value="TSP1_rpt"/>
</dbReference>
<reference evidence="4" key="1">
    <citation type="submission" date="2025-08" db="UniProtKB">
        <authorList>
            <consortium name="RefSeq"/>
        </authorList>
    </citation>
    <scope>IDENTIFICATION</scope>
</reference>
<dbReference type="InterPro" id="IPR013320">
    <property type="entry name" value="ConA-like_dom_sf"/>
</dbReference>
<dbReference type="InterPro" id="IPR038877">
    <property type="entry name" value="THSD1"/>
</dbReference>
<dbReference type="PANTHER" id="PTHR16311">
    <property type="entry name" value="THROMBOSPONDIN TYPE I DOMAIN-CONTAINING 1"/>
    <property type="match status" value="1"/>
</dbReference>
<accession>A0ABM1ENM2</accession>
<dbReference type="RefSeq" id="XP_014673793.1">
    <property type="nucleotide sequence ID" value="XM_014818307.1"/>
</dbReference>
<gene>
    <name evidence="4" type="primary">LOC106814045</name>
</gene>
<dbReference type="Gene3D" id="2.20.100.10">
    <property type="entry name" value="Thrombospondin type-1 (TSP1) repeat"/>
    <property type="match status" value="5"/>
</dbReference>
<keyword evidence="1" id="KW-0472">Membrane</keyword>